<gene>
    <name evidence="11" type="ORF">GD597_01915</name>
</gene>
<dbReference type="PROSITE" id="PS50005">
    <property type="entry name" value="TPR"/>
    <property type="match status" value="3"/>
</dbReference>
<dbReference type="GO" id="GO:0005524">
    <property type="term" value="F:ATP binding"/>
    <property type="evidence" value="ECO:0007669"/>
    <property type="project" value="UniProtKB-KW"/>
</dbReference>
<dbReference type="InterPro" id="IPR003594">
    <property type="entry name" value="HATPase_dom"/>
</dbReference>
<dbReference type="Pfam" id="PF13424">
    <property type="entry name" value="TPR_12"/>
    <property type="match status" value="2"/>
</dbReference>
<accession>A0A8J8JS02</accession>
<dbReference type="InterPro" id="IPR011990">
    <property type="entry name" value="TPR-like_helical_dom_sf"/>
</dbReference>
<dbReference type="PANTHER" id="PTHR24421">
    <property type="entry name" value="NITRATE/NITRITE SENSOR PROTEIN NARX-RELATED"/>
    <property type="match status" value="1"/>
</dbReference>
<dbReference type="EMBL" id="WHPF01000002">
    <property type="protein sequence ID" value="NNV54198.1"/>
    <property type="molecule type" value="Genomic_DNA"/>
</dbReference>
<dbReference type="GO" id="GO:0046983">
    <property type="term" value="F:protein dimerization activity"/>
    <property type="evidence" value="ECO:0007669"/>
    <property type="project" value="InterPro"/>
</dbReference>
<dbReference type="CDD" id="cd16917">
    <property type="entry name" value="HATPase_UhpB-NarQ-NarX-like"/>
    <property type="match status" value="1"/>
</dbReference>
<dbReference type="SUPFAM" id="SSF55874">
    <property type="entry name" value="ATPase domain of HSP90 chaperone/DNA topoisomerase II/histidine kinase"/>
    <property type="match status" value="1"/>
</dbReference>
<dbReference type="Gene3D" id="1.20.5.1930">
    <property type="match status" value="1"/>
</dbReference>
<comment type="catalytic activity">
    <reaction evidence="1">
        <text>ATP + protein L-histidine = ADP + protein N-phospho-L-histidine.</text>
        <dbReference type="EC" id="2.7.13.3"/>
    </reaction>
</comment>
<feature type="repeat" description="TPR" evidence="9">
    <location>
        <begin position="133"/>
        <end position="166"/>
    </location>
</feature>
<dbReference type="Pfam" id="PF02518">
    <property type="entry name" value="HATPase_c"/>
    <property type="match status" value="1"/>
</dbReference>
<reference evidence="11" key="1">
    <citation type="submission" date="2019-10" db="EMBL/GenBank/DDBJ databases">
        <title>Draft genome sequence of Panacibacter sp. KCS-6.</title>
        <authorList>
            <person name="Yim K.J."/>
        </authorList>
    </citation>
    <scope>NUCLEOTIDE SEQUENCE</scope>
    <source>
        <strain evidence="11">KCS-6</strain>
    </source>
</reference>
<dbReference type="InterPro" id="IPR011712">
    <property type="entry name" value="Sig_transdc_His_kin_sub3_dim/P"/>
</dbReference>
<proteinExistence type="predicted"/>
<keyword evidence="5" id="KW-0547">Nucleotide-binding</keyword>
<dbReference type="SUPFAM" id="SSF48452">
    <property type="entry name" value="TPR-like"/>
    <property type="match status" value="2"/>
</dbReference>
<dbReference type="EC" id="2.7.13.3" evidence="2"/>
<evidence type="ECO:0000256" key="7">
    <source>
        <dbReference type="ARBA" id="ARBA00022840"/>
    </source>
</evidence>
<feature type="repeat" description="TPR" evidence="9">
    <location>
        <begin position="174"/>
        <end position="207"/>
    </location>
</feature>
<feature type="repeat" description="TPR" evidence="9">
    <location>
        <begin position="254"/>
        <end position="287"/>
    </location>
</feature>
<evidence type="ECO:0000256" key="6">
    <source>
        <dbReference type="ARBA" id="ARBA00022777"/>
    </source>
</evidence>
<dbReference type="SMART" id="SM00387">
    <property type="entry name" value="HATPase_c"/>
    <property type="match status" value="1"/>
</dbReference>
<keyword evidence="8" id="KW-0902">Two-component regulatory system</keyword>
<evidence type="ECO:0000256" key="2">
    <source>
        <dbReference type="ARBA" id="ARBA00012438"/>
    </source>
</evidence>
<protein>
    <recommendedName>
        <fullName evidence="2">histidine kinase</fullName>
        <ecNumber evidence="2">2.7.13.3</ecNumber>
    </recommendedName>
</protein>
<dbReference type="Gene3D" id="3.30.565.10">
    <property type="entry name" value="Histidine kinase-like ATPase, C-terminal domain"/>
    <property type="match status" value="1"/>
</dbReference>
<dbReference type="InterPro" id="IPR036890">
    <property type="entry name" value="HATPase_C_sf"/>
</dbReference>
<dbReference type="InterPro" id="IPR005467">
    <property type="entry name" value="His_kinase_dom"/>
</dbReference>
<organism evidence="11 12">
    <name type="scientific">Limnovirga soli</name>
    <dbReference type="NCBI Taxonomy" id="2656915"/>
    <lineage>
        <taxon>Bacteria</taxon>
        <taxon>Pseudomonadati</taxon>
        <taxon>Bacteroidota</taxon>
        <taxon>Chitinophagia</taxon>
        <taxon>Chitinophagales</taxon>
        <taxon>Chitinophagaceae</taxon>
        <taxon>Limnovirga</taxon>
    </lineage>
</organism>
<dbReference type="PROSITE" id="PS50109">
    <property type="entry name" value="HIS_KIN"/>
    <property type="match status" value="1"/>
</dbReference>
<dbReference type="InterPro" id="IPR019734">
    <property type="entry name" value="TPR_rpt"/>
</dbReference>
<keyword evidence="6" id="KW-0418">Kinase</keyword>
<evidence type="ECO:0000256" key="3">
    <source>
        <dbReference type="ARBA" id="ARBA00022553"/>
    </source>
</evidence>
<dbReference type="AlphaFoldDB" id="A0A8J8JS02"/>
<keyword evidence="7" id="KW-0067">ATP-binding</keyword>
<evidence type="ECO:0000256" key="8">
    <source>
        <dbReference type="ARBA" id="ARBA00023012"/>
    </source>
</evidence>
<evidence type="ECO:0000256" key="9">
    <source>
        <dbReference type="PROSITE-ProRule" id="PRU00339"/>
    </source>
</evidence>
<sequence length="606" mass="68486">MDDSIDAQVLKDKIDQLNKQAWENRVNDSTGAHTLSNEAIELSEGIDYVKGKAEGYRTFAFSLIRLSKHHEALEYCKKALVLFEFLNDLNGQASIYIYFGIIQRYWGEYSTSLELISKSLKLTQQTGNKENETLIYYHLGVTYKYLGDYESALNYLLQSLSVSQSQSINYWANPYCLNQIGLIYFETEDFANALKYYQQSLPVTQNTGDKWGEAGSLDNIGFCHFKMKHFENAIEFCSQALSISKVIDDKKGQSNALFHLGNIYKEAGDYNKASEYSNSCIIIRREIGDKKGEAEILLFLADLCVKENSKEQTPQQVFELLNKALQMGEEIKAVDMLAKIHLGYYEACKHFNRYQEAITHIEKYMSLSKKIDSDAINEKIKNLDISLKAAETDKKLVQTLLENQKIVEVERTRIAKDLHDGLGGLLSGIKLTLSSMKGNVVVSGENANTFNRAINQLDNTIVEMRRVAHSMMPEALLKFGLSEAIEDYCDGINESNRVKMKFTQLGLQQNLEKSTEVILYRIIQELSNNAIKHAQSENIFIQLASHELGITLTVEDDGQGFDALHLSTFKGDGLKNVQSRVDYLKGNFEIQSSPGKGSSFTIEIPV</sequence>
<dbReference type="GO" id="GO:0016020">
    <property type="term" value="C:membrane"/>
    <property type="evidence" value="ECO:0007669"/>
    <property type="project" value="InterPro"/>
</dbReference>
<keyword evidence="3" id="KW-0597">Phosphoprotein</keyword>
<keyword evidence="4" id="KW-0808">Transferase</keyword>
<dbReference type="Pfam" id="PF13181">
    <property type="entry name" value="TPR_8"/>
    <property type="match status" value="1"/>
</dbReference>
<dbReference type="Gene3D" id="1.25.40.10">
    <property type="entry name" value="Tetratricopeptide repeat domain"/>
    <property type="match status" value="2"/>
</dbReference>
<evidence type="ECO:0000313" key="11">
    <source>
        <dbReference type="EMBL" id="NNV54198.1"/>
    </source>
</evidence>
<dbReference type="InterPro" id="IPR050482">
    <property type="entry name" value="Sensor_HK_TwoCompSys"/>
</dbReference>
<dbReference type="Pfam" id="PF07730">
    <property type="entry name" value="HisKA_3"/>
    <property type="match status" value="1"/>
</dbReference>
<evidence type="ECO:0000256" key="4">
    <source>
        <dbReference type="ARBA" id="ARBA00022679"/>
    </source>
</evidence>
<evidence type="ECO:0000256" key="1">
    <source>
        <dbReference type="ARBA" id="ARBA00000085"/>
    </source>
</evidence>
<comment type="caution">
    <text evidence="11">The sequence shown here is derived from an EMBL/GenBank/DDBJ whole genome shotgun (WGS) entry which is preliminary data.</text>
</comment>
<feature type="domain" description="Histidine kinase" evidence="10">
    <location>
        <begin position="413"/>
        <end position="606"/>
    </location>
</feature>
<dbReference type="Proteomes" id="UP000598971">
    <property type="component" value="Unassembled WGS sequence"/>
</dbReference>
<dbReference type="RefSeq" id="WP_171606128.1">
    <property type="nucleotide sequence ID" value="NZ_WHPF01000002.1"/>
</dbReference>
<keyword evidence="12" id="KW-1185">Reference proteome</keyword>
<dbReference type="SMART" id="SM00028">
    <property type="entry name" value="TPR"/>
    <property type="match status" value="6"/>
</dbReference>
<name>A0A8J8JS02_9BACT</name>
<evidence type="ECO:0000259" key="10">
    <source>
        <dbReference type="PROSITE" id="PS50109"/>
    </source>
</evidence>
<evidence type="ECO:0000256" key="5">
    <source>
        <dbReference type="ARBA" id="ARBA00022741"/>
    </source>
</evidence>
<dbReference type="PANTHER" id="PTHR24421:SF10">
    <property type="entry name" value="NITRATE_NITRITE SENSOR PROTEIN NARQ"/>
    <property type="match status" value="1"/>
</dbReference>
<keyword evidence="9" id="KW-0802">TPR repeat</keyword>
<dbReference type="GO" id="GO:0000155">
    <property type="term" value="F:phosphorelay sensor kinase activity"/>
    <property type="evidence" value="ECO:0007669"/>
    <property type="project" value="InterPro"/>
</dbReference>
<evidence type="ECO:0000313" key="12">
    <source>
        <dbReference type="Proteomes" id="UP000598971"/>
    </source>
</evidence>